<feature type="coiled-coil region" evidence="1">
    <location>
        <begin position="283"/>
        <end position="338"/>
    </location>
</feature>
<evidence type="ECO:0000256" key="1">
    <source>
        <dbReference type="SAM" id="Coils"/>
    </source>
</evidence>
<gene>
    <name evidence="3" type="ORF">EGYM00392_LOCUS13501</name>
</gene>
<feature type="region of interest" description="Disordered" evidence="2">
    <location>
        <begin position="235"/>
        <end position="277"/>
    </location>
</feature>
<protein>
    <submittedName>
        <fullName evidence="3">Uncharacterized protein</fullName>
    </submittedName>
</protein>
<dbReference type="AlphaFoldDB" id="A0A7S1I6C2"/>
<organism evidence="3">
    <name type="scientific">Eutreptiella gymnastica</name>
    <dbReference type="NCBI Taxonomy" id="73025"/>
    <lineage>
        <taxon>Eukaryota</taxon>
        <taxon>Discoba</taxon>
        <taxon>Euglenozoa</taxon>
        <taxon>Euglenida</taxon>
        <taxon>Spirocuta</taxon>
        <taxon>Euglenophyceae</taxon>
        <taxon>Eutreptiales</taxon>
        <taxon>Eutreptiaceae</taxon>
        <taxon>Eutreptiella</taxon>
    </lineage>
</organism>
<feature type="region of interest" description="Disordered" evidence="2">
    <location>
        <begin position="407"/>
        <end position="467"/>
    </location>
</feature>
<name>A0A7S1I6C2_9EUGL</name>
<evidence type="ECO:0000313" key="3">
    <source>
        <dbReference type="EMBL" id="CAD9002417.1"/>
    </source>
</evidence>
<feature type="compositionally biased region" description="Low complexity" evidence="2">
    <location>
        <begin position="455"/>
        <end position="467"/>
    </location>
</feature>
<reference evidence="3" key="1">
    <citation type="submission" date="2021-01" db="EMBL/GenBank/DDBJ databases">
        <authorList>
            <person name="Corre E."/>
            <person name="Pelletier E."/>
            <person name="Niang G."/>
            <person name="Scheremetjew M."/>
            <person name="Finn R."/>
            <person name="Kale V."/>
            <person name="Holt S."/>
            <person name="Cochrane G."/>
            <person name="Meng A."/>
            <person name="Brown T."/>
            <person name="Cohen L."/>
        </authorList>
    </citation>
    <scope>NUCLEOTIDE SEQUENCE</scope>
    <source>
        <strain evidence="3">NIES-381</strain>
    </source>
</reference>
<feature type="region of interest" description="Disordered" evidence="2">
    <location>
        <begin position="351"/>
        <end position="370"/>
    </location>
</feature>
<feature type="compositionally biased region" description="Polar residues" evidence="2">
    <location>
        <begin position="156"/>
        <end position="165"/>
    </location>
</feature>
<feature type="compositionally biased region" description="Basic and acidic residues" evidence="2">
    <location>
        <begin position="245"/>
        <end position="257"/>
    </location>
</feature>
<feature type="compositionally biased region" description="Basic and acidic residues" evidence="2">
    <location>
        <begin position="266"/>
        <end position="277"/>
    </location>
</feature>
<feature type="region of interest" description="Disordered" evidence="2">
    <location>
        <begin position="113"/>
        <end position="203"/>
    </location>
</feature>
<proteinExistence type="predicted"/>
<keyword evidence="1" id="KW-0175">Coiled coil</keyword>
<accession>A0A7S1I6C2</accession>
<feature type="compositionally biased region" description="Basic residues" evidence="2">
    <location>
        <begin position="182"/>
        <end position="191"/>
    </location>
</feature>
<dbReference type="EMBL" id="HBGA01036986">
    <property type="protein sequence ID" value="CAD9002417.1"/>
    <property type="molecule type" value="Transcribed_RNA"/>
</dbReference>
<sequence>MPEPVLFFPRTVGFAEFPLLRNAAGIVEVVGGICWMSGAFPNAAGCILVASLKLSMVLDFWHGAVIATQVFMNLALIGCILSMSQKPPNMLAKTIAAKNHELHKRIRELEAQVGSGSRLCSPRSRRASSVGTPRGLSRSYGRASPQTPGTPRDSAGQAQGTSPRHQGTGPLIPAIPAIRQLSKQKKQKFRKTWNSPRPEPVVDHEAEEIALQEAVEQALRESWLTTPNKEALGEMLSARQSARQSARDRPSAQDRPGEAGAVPEEPPLHDRSHDHDRVKSMQIEALRRLLEHTEKKLEDMELRRMVDHVKVVASEKIARECRQDADQAKQALASERLKVLAMKRLLTEVDPSKASEAEDPGVGSTVGSPIKGLNLDLREGHSEAKLPSRKAHQELLEDVAWMQGQMVHTPPRTPRTARGTPWVQEHTPRKTPLTTPRRTPRSGNVLGSPVRSRASSDLSTVSTSSSLSMMQSVDLGDQWQPVKKRVSMLISDDELRAS</sequence>
<evidence type="ECO:0000256" key="2">
    <source>
        <dbReference type="SAM" id="MobiDB-lite"/>
    </source>
</evidence>